<sequence>RLQKLLLSLKRIHSSLPIESVESQTNIYLNYSPKILSHYNQYFDIYSNLGRHFQSSLIHSKEFCDYLIKYFNDYETSRRGQYNTIIHGDPVFSNVLLTPQSNVIFLDMRGSLGAQLTLEGDLNYDLAKVYQSLTGYDFVLLNKVDYILTDMVKKYMSEFIETFQTFI</sequence>
<evidence type="ECO:0000313" key="1">
    <source>
        <dbReference type="EMBL" id="CAF4349246.1"/>
    </source>
</evidence>
<gene>
    <name evidence="1" type="ORF">OXD698_LOCUS48678</name>
</gene>
<feature type="non-terminal residue" evidence="1">
    <location>
        <position position="1"/>
    </location>
</feature>
<reference evidence="1" key="1">
    <citation type="submission" date="2021-02" db="EMBL/GenBank/DDBJ databases">
        <authorList>
            <person name="Nowell W R."/>
        </authorList>
    </citation>
    <scope>NUCLEOTIDE SEQUENCE</scope>
</reference>
<accession>A0A820L822</accession>
<name>A0A820L822_9BILA</name>
<dbReference type="SUPFAM" id="SSF56112">
    <property type="entry name" value="Protein kinase-like (PK-like)"/>
    <property type="match status" value="1"/>
</dbReference>
<comment type="caution">
    <text evidence="1">The sequence shown here is derived from an EMBL/GenBank/DDBJ whole genome shotgun (WGS) entry which is preliminary data.</text>
</comment>
<dbReference type="AlphaFoldDB" id="A0A820L822"/>
<dbReference type="EMBL" id="CAJOAZ010020746">
    <property type="protein sequence ID" value="CAF4349246.1"/>
    <property type="molecule type" value="Genomic_DNA"/>
</dbReference>
<organism evidence="1 2">
    <name type="scientific">Adineta steineri</name>
    <dbReference type="NCBI Taxonomy" id="433720"/>
    <lineage>
        <taxon>Eukaryota</taxon>
        <taxon>Metazoa</taxon>
        <taxon>Spiralia</taxon>
        <taxon>Gnathifera</taxon>
        <taxon>Rotifera</taxon>
        <taxon>Eurotatoria</taxon>
        <taxon>Bdelloidea</taxon>
        <taxon>Adinetida</taxon>
        <taxon>Adinetidae</taxon>
        <taxon>Adineta</taxon>
    </lineage>
</organism>
<evidence type="ECO:0000313" key="2">
    <source>
        <dbReference type="Proteomes" id="UP000663844"/>
    </source>
</evidence>
<proteinExistence type="predicted"/>
<dbReference type="InterPro" id="IPR011009">
    <property type="entry name" value="Kinase-like_dom_sf"/>
</dbReference>
<protein>
    <recommendedName>
        <fullName evidence="3">Aminoglycoside phosphotransferase</fullName>
    </recommendedName>
</protein>
<feature type="non-terminal residue" evidence="1">
    <location>
        <position position="167"/>
    </location>
</feature>
<evidence type="ECO:0008006" key="3">
    <source>
        <dbReference type="Google" id="ProtNLM"/>
    </source>
</evidence>
<dbReference type="Proteomes" id="UP000663844">
    <property type="component" value="Unassembled WGS sequence"/>
</dbReference>